<name>A0A072V3A9_MEDTR</name>
<sequence>MFYLHTLQNNLFNVGQLQQKGLIVVIQQRMCKGDDMRITGAQGFPLFALVVWLESGTGKLLQRRVEFLESCSKTYI</sequence>
<reference evidence="2" key="3">
    <citation type="submission" date="2015-04" db="UniProtKB">
        <authorList>
            <consortium name="EnsemblPlants"/>
        </authorList>
    </citation>
    <scope>IDENTIFICATION</scope>
    <source>
        <strain evidence="2">cv. Jemalong A17</strain>
    </source>
</reference>
<evidence type="ECO:0000313" key="2">
    <source>
        <dbReference type="EnsemblPlants" id="KEH32645"/>
    </source>
</evidence>
<evidence type="ECO:0000313" key="3">
    <source>
        <dbReference type="Proteomes" id="UP000002051"/>
    </source>
</evidence>
<dbReference type="HOGENOM" id="CLU_2658220_0_0_1"/>
<reference evidence="1 3" key="2">
    <citation type="journal article" date="2014" name="BMC Genomics">
        <title>An improved genome release (version Mt4.0) for the model legume Medicago truncatula.</title>
        <authorList>
            <person name="Tang H."/>
            <person name="Krishnakumar V."/>
            <person name="Bidwell S."/>
            <person name="Rosen B."/>
            <person name="Chan A."/>
            <person name="Zhou S."/>
            <person name="Gentzbittel L."/>
            <person name="Childs K.L."/>
            <person name="Yandell M."/>
            <person name="Gundlach H."/>
            <person name="Mayer K.F."/>
            <person name="Schwartz D.C."/>
            <person name="Town C.D."/>
        </authorList>
    </citation>
    <scope>GENOME REANNOTATION</scope>
    <source>
        <strain evidence="1">A17</strain>
        <strain evidence="2 3">cv. Jemalong A17</strain>
    </source>
</reference>
<dbReference type="Proteomes" id="UP000002051">
    <property type="component" value="Chromosome 4"/>
</dbReference>
<dbReference type="EnsemblPlants" id="KEH32645">
    <property type="protein sequence ID" value="KEH32645"/>
    <property type="gene ID" value="MTR_4g132363"/>
</dbReference>
<evidence type="ECO:0000313" key="1">
    <source>
        <dbReference type="EMBL" id="KEH32645.1"/>
    </source>
</evidence>
<keyword evidence="3" id="KW-1185">Reference proteome</keyword>
<dbReference type="AlphaFoldDB" id="A0A072V3A9"/>
<reference evidence="1 3" key="1">
    <citation type="journal article" date="2011" name="Nature">
        <title>The Medicago genome provides insight into the evolution of rhizobial symbioses.</title>
        <authorList>
            <person name="Young N.D."/>
            <person name="Debelle F."/>
            <person name="Oldroyd G.E."/>
            <person name="Geurts R."/>
            <person name="Cannon S.B."/>
            <person name="Udvardi M.K."/>
            <person name="Benedito V.A."/>
            <person name="Mayer K.F."/>
            <person name="Gouzy J."/>
            <person name="Schoof H."/>
            <person name="Van de Peer Y."/>
            <person name="Proost S."/>
            <person name="Cook D.R."/>
            <person name="Meyers B.C."/>
            <person name="Spannagl M."/>
            <person name="Cheung F."/>
            <person name="De Mita S."/>
            <person name="Krishnakumar V."/>
            <person name="Gundlach H."/>
            <person name="Zhou S."/>
            <person name="Mudge J."/>
            <person name="Bharti A.K."/>
            <person name="Murray J.D."/>
            <person name="Naoumkina M.A."/>
            <person name="Rosen B."/>
            <person name="Silverstein K.A."/>
            <person name="Tang H."/>
            <person name="Rombauts S."/>
            <person name="Zhao P.X."/>
            <person name="Zhou P."/>
            <person name="Barbe V."/>
            <person name="Bardou P."/>
            <person name="Bechner M."/>
            <person name="Bellec A."/>
            <person name="Berger A."/>
            <person name="Berges H."/>
            <person name="Bidwell S."/>
            <person name="Bisseling T."/>
            <person name="Choisne N."/>
            <person name="Couloux A."/>
            <person name="Denny R."/>
            <person name="Deshpande S."/>
            <person name="Dai X."/>
            <person name="Doyle J.J."/>
            <person name="Dudez A.M."/>
            <person name="Farmer A.D."/>
            <person name="Fouteau S."/>
            <person name="Franken C."/>
            <person name="Gibelin C."/>
            <person name="Gish J."/>
            <person name="Goldstein S."/>
            <person name="Gonzalez A.J."/>
            <person name="Green P.J."/>
            <person name="Hallab A."/>
            <person name="Hartog M."/>
            <person name="Hua A."/>
            <person name="Humphray S.J."/>
            <person name="Jeong D.H."/>
            <person name="Jing Y."/>
            <person name="Jocker A."/>
            <person name="Kenton S.M."/>
            <person name="Kim D.J."/>
            <person name="Klee K."/>
            <person name="Lai H."/>
            <person name="Lang C."/>
            <person name="Lin S."/>
            <person name="Macmil S.L."/>
            <person name="Magdelenat G."/>
            <person name="Matthews L."/>
            <person name="McCorrison J."/>
            <person name="Monaghan E.L."/>
            <person name="Mun J.H."/>
            <person name="Najar F.Z."/>
            <person name="Nicholson C."/>
            <person name="Noirot C."/>
            <person name="O'Bleness M."/>
            <person name="Paule C.R."/>
            <person name="Poulain J."/>
            <person name="Prion F."/>
            <person name="Qin B."/>
            <person name="Qu C."/>
            <person name="Retzel E.F."/>
            <person name="Riddle C."/>
            <person name="Sallet E."/>
            <person name="Samain S."/>
            <person name="Samson N."/>
            <person name="Sanders I."/>
            <person name="Saurat O."/>
            <person name="Scarpelli C."/>
            <person name="Schiex T."/>
            <person name="Segurens B."/>
            <person name="Severin A.J."/>
            <person name="Sherrier D.J."/>
            <person name="Shi R."/>
            <person name="Sims S."/>
            <person name="Singer S.R."/>
            <person name="Sinharoy S."/>
            <person name="Sterck L."/>
            <person name="Viollet A."/>
            <person name="Wang B.B."/>
            <person name="Wang K."/>
            <person name="Wang M."/>
            <person name="Wang X."/>
            <person name="Warfsmann J."/>
            <person name="Weissenbach J."/>
            <person name="White D.D."/>
            <person name="White J.D."/>
            <person name="Wiley G.B."/>
            <person name="Wincker P."/>
            <person name="Xing Y."/>
            <person name="Yang L."/>
            <person name="Yao Z."/>
            <person name="Ying F."/>
            <person name="Zhai J."/>
            <person name="Zhou L."/>
            <person name="Zuber A."/>
            <person name="Denarie J."/>
            <person name="Dixon R.A."/>
            <person name="May G.D."/>
            <person name="Schwartz D.C."/>
            <person name="Rogers J."/>
            <person name="Quetier F."/>
            <person name="Town C.D."/>
            <person name="Roe B.A."/>
        </authorList>
    </citation>
    <scope>NUCLEOTIDE SEQUENCE [LARGE SCALE GENOMIC DNA]</scope>
    <source>
        <strain evidence="1">A17</strain>
        <strain evidence="2 3">cv. Jemalong A17</strain>
    </source>
</reference>
<dbReference type="EMBL" id="CM001220">
    <property type="protein sequence ID" value="KEH32645.1"/>
    <property type="molecule type" value="Genomic_DNA"/>
</dbReference>
<protein>
    <submittedName>
        <fullName evidence="1 2">Uncharacterized protein</fullName>
    </submittedName>
</protein>
<organism evidence="1 3">
    <name type="scientific">Medicago truncatula</name>
    <name type="common">Barrel medic</name>
    <name type="synonym">Medicago tribuloides</name>
    <dbReference type="NCBI Taxonomy" id="3880"/>
    <lineage>
        <taxon>Eukaryota</taxon>
        <taxon>Viridiplantae</taxon>
        <taxon>Streptophyta</taxon>
        <taxon>Embryophyta</taxon>
        <taxon>Tracheophyta</taxon>
        <taxon>Spermatophyta</taxon>
        <taxon>Magnoliopsida</taxon>
        <taxon>eudicotyledons</taxon>
        <taxon>Gunneridae</taxon>
        <taxon>Pentapetalae</taxon>
        <taxon>rosids</taxon>
        <taxon>fabids</taxon>
        <taxon>Fabales</taxon>
        <taxon>Fabaceae</taxon>
        <taxon>Papilionoideae</taxon>
        <taxon>50 kb inversion clade</taxon>
        <taxon>NPAAA clade</taxon>
        <taxon>Hologalegina</taxon>
        <taxon>IRL clade</taxon>
        <taxon>Trifolieae</taxon>
        <taxon>Medicago</taxon>
    </lineage>
</organism>
<gene>
    <name evidence="1" type="ordered locus">MTR_4g132363</name>
</gene>
<accession>A0A072V3A9</accession>
<proteinExistence type="predicted"/>